<organism evidence="1 2">
    <name type="scientific">Abeliophyllum distichum</name>
    <dbReference type="NCBI Taxonomy" id="126358"/>
    <lineage>
        <taxon>Eukaryota</taxon>
        <taxon>Viridiplantae</taxon>
        <taxon>Streptophyta</taxon>
        <taxon>Embryophyta</taxon>
        <taxon>Tracheophyta</taxon>
        <taxon>Spermatophyta</taxon>
        <taxon>Magnoliopsida</taxon>
        <taxon>eudicotyledons</taxon>
        <taxon>Gunneridae</taxon>
        <taxon>Pentapetalae</taxon>
        <taxon>asterids</taxon>
        <taxon>lamiids</taxon>
        <taxon>Lamiales</taxon>
        <taxon>Oleaceae</taxon>
        <taxon>Forsythieae</taxon>
        <taxon>Abeliophyllum</taxon>
    </lineage>
</organism>
<dbReference type="Proteomes" id="UP001604336">
    <property type="component" value="Unassembled WGS sequence"/>
</dbReference>
<sequence>MRVSNLTDFVKQRRVWWPEIDMDSPKGLISKSPACESFLGLLSYRCPAPPLHIGYNERMLFLTRRFEWKTTLPTHSCCFLNFPGAAKGSSTTIQLQLLDLQVLCPLFTLEENCPPSGLTTIKRTKKVSPRAEKECPPSSDV</sequence>
<evidence type="ECO:0000313" key="2">
    <source>
        <dbReference type="Proteomes" id="UP001604336"/>
    </source>
</evidence>
<protein>
    <submittedName>
        <fullName evidence="1">Uncharacterized protein</fullName>
    </submittedName>
</protein>
<name>A0ABD1STI4_9LAMI</name>
<dbReference type="EMBL" id="JBFOLK010000006">
    <property type="protein sequence ID" value="KAL2503474.1"/>
    <property type="molecule type" value="Genomic_DNA"/>
</dbReference>
<accession>A0ABD1STI4</accession>
<dbReference type="AlphaFoldDB" id="A0ABD1STI4"/>
<comment type="caution">
    <text evidence="1">The sequence shown here is derived from an EMBL/GenBank/DDBJ whole genome shotgun (WGS) entry which is preliminary data.</text>
</comment>
<reference evidence="2" key="1">
    <citation type="submission" date="2024-07" db="EMBL/GenBank/DDBJ databases">
        <title>Two chromosome-level genome assemblies of Korean endemic species Abeliophyllum distichum and Forsythia ovata (Oleaceae).</title>
        <authorList>
            <person name="Jang H."/>
        </authorList>
    </citation>
    <scope>NUCLEOTIDE SEQUENCE [LARGE SCALE GENOMIC DNA]</scope>
</reference>
<gene>
    <name evidence="1" type="ORF">Adt_19095</name>
</gene>
<evidence type="ECO:0000313" key="1">
    <source>
        <dbReference type="EMBL" id="KAL2503474.1"/>
    </source>
</evidence>
<proteinExistence type="predicted"/>
<keyword evidence="2" id="KW-1185">Reference proteome</keyword>